<dbReference type="PANTHER" id="PTHR33508:SF1">
    <property type="entry name" value="UPF0056 MEMBRANE PROTEIN YHCE"/>
    <property type="match status" value="1"/>
</dbReference>
<evidence type="ECO:0000313" key="8">
    <source>
        <dbReference type="EMBL" id="MFC3110614.1"/>
    </source>
</evidence>
<evidence type="ECO:0000256" key="5">
    <source>
        <dbReference type="ARBA" id="ARBA00022989"/>
    </source>
</evidence>
<feature type="transmembrane region" description="Helical" evidence="7">
    <location>
        <begin position="63"/>
        <end position="89"/>
    </location>
</feature>
<feature type="transmembrane region" description="Helical" evidence="7">
    <location>
        <begin position="38"/>
        <end position="57"/>
    </location>
</feature>
<dbReference type="Pfam" id="PF01914">
    <property type="entry name" value="MarC"/>
    <property type="match status" value="1"/>
</dbReference>
<evidence type="ECO:0000256" key="7">
    <source>
        <dbReference type="RuleBase" id="RU362048"/>
    </source>
</evidence>
<feature type="transmembrane region" description="Helical" evidence="7">
    <location>
        <begin position="110"/>
        <end position="133"/>
    </location>
</feature>
<dbReference type="EMBL" id="JBHRTP010000082">
    <property type="protein sequence ID" value="MFC3110614.1"/>
    <property type="molecule type" value="Genomic_DNA"/>
</dbReference>
<feature type="transmembrane region" description="Helical" evidence="7">
    <location>
        <begin position="6"/>
        <end position="26"/>
    </location>
</feature>
<evidence type="ECO:0000256" key="6">
    <source>
        <dbReference type="ARBA" id="ARBA00023136"/>
    </source>
</evidence>
<comment type="similarity">
    <text evidence="2 7">Belongs to the UPF0056 (MarC) family.</text>
</comment>
<comment type="caution">
    <text evidence="8">The sequence shown here is derived from an EMBL/GenBank/DDBJ whole genome shotgun (WGS) entry which is preliminary data.</text>
</comment>
<keyword evidence="3" id="KW-1003">Cell membrane</keyword>
<organism evidence="8 9">
    <name type="scientific">Undibacterium arcticum</name>
    <dbReference type="NCBI Taxonomy" id="1762892"/>
    <lineage>
        <taxon>Bacteria</taxon>
        <taxon>Pseudomonadati</taxon>
        <taxon>Pseudomonadota</taxon>
        <taxon>Betaproteobacteria</taxon>
        <taxon>Burkholderiales</taxon>
        <taxon>Oxalobacteraceae</taxon>
        <taxon>Undibacterium</taxon>
    </lineage>
</organism>
<dbReference type="NCBIfam" id="TIGR00427">
    <property type="entry name" value="NAAT family transporter"/>
    <property type="match status" value="1"/>
</dbReference>
<evidence type="ECO:0000256" key="3">
    <source>
        <dbReference type="ARBA" id="ARBA00022475"/>
    </source>
</evidence>
<name>A0ABV7F6F3_9BURK</name>
<dbReference type="InterPro" id="IPR002771">
    <property type="entry name" value="Multi_antbiot-R_MarC"/>
</dbReference>
<evidence type="ECO:0000256" key="2">
    <source>
        <dbReference type="ARBA" id="ARBA00009784"/>
    </source>
</evidence>
<feature type="transmembrane region" description="Helical" evidence="7">
    <location>
        <begin position="139"/>
        <end position="160"/>
    </location>
</feature>
<evidence type="ECO:0000313" key="9">
    <source>
        <dbReference type="Proteomes" id="UP001595530"/>
    </source>
</evidence>
<keyword evidence="5 7" id="KW-1133">Transmembrane helix</keyword>
<reference evidence="9" key="1">
    <citation type="journal article" date="2019" name="Int. J. Syst. Evol. Microbiol.">
        <title>The Global Catalogue of Microorganisms (GCM) 10K type strain sequencing project: providing services to taxonomists for standard genome sequencing and annotation.</title>
        <authorList>
            <consortium name="The Broad Institute Genomics Platform"/>
            <consortium name="The Broad Institute Genome Sequencing Center for Infectious Disease"/>
            <person name="Wu L."/>
            <person name="Ma J."/>
        </authorList>
    </citation>
    <scope>NUCLEOTIDE SEQUENCE [LARGE SCALE GENOMIC DNA]</scope>
    <source>
        <strain evidence="9">KCTC 42986</strain>
    </source>
</reference>
<accession>A0ABV7F6F3</accession>
<proteinExistence type="inferred from homology"/>
<dbReference type="RefSeq" id="WP_390327296.1">
    <property type="nucleotide sequence ID" value="NZ_JBHRTP010000082.1"/>
</dbReference>
<keyword evidence="4 7" id="KW-0812">Transmembrane</keyword>
<dbReference type="Proteomes" id="UP001595530">
    <property type="component" value="Unassembled WGS sequence"/>
</dbReference>
<sequence>MDSTKLFVALLALVNPLGAVPIFISLTEQMTHEERRKTIITAAISVAVVIVVSGLLGQQIIDFFGISVGSLQVGGGLVILLTALNMLNAKASGSRSTPEEETEAETKPNIGVVPLAIPFLTGPGSISTVIVYSHNIKGWTQYVGLLVAGVAMAVLVVMALSMAGRIARLLGRTGINIATRLMGLMLAALAVEIIADGLQRLLPVLAR</sequence>
<evidence type="ECO:0000256" key="4">
    <source>
        <dbReference type="ARBA" id="ARBA00022692"/>
    </source>
</evidence>
<evidence type="ECO:0000256" key="1">
    <source>
        <dbReference type="ARBA" id="ARBA00004651"/>
    </source>
</evidence>
<protein>
    <recommendedName>
        <fullName evidence="7">UPF0056 membrane protein</fullName>
    </recommendedName>
</protein>
<comment type="subcellular location">
    <subcellularLocation>
        <location evidence="1 7">Cell membrane</location>
        <topology evidence="1 7">Multi-pass membrane protein</topology>
    </subcellularLocation>
</comment>
<feature type="transmembrane region" description="Helical" evidence="7">
    <location>
        <begin position="181"/>
        <end position="202"/>
    </location>
</feature>
<keyword evidence="9" id="KW-1185">Reference proteome</keyword>
<gene>
    <name evidence="8" type="ORF">ACFOFO_22085</name>
</gene>
<keyword evidence="6 7" id="KW-0472">Membrane</keyword>
<dbReference type="PANTHER" id="PTHR33508">
    <property type="entry name" value="UPF0056 MEMBRANE PROTEIN YHCE"/>
    <property type="match status" value="1"/>
</dbReference>